<dbReference type="FunFam" id="1.25.40.10:FF:000196">
    <property type="entry name" value="Pentatricopeptide repeat-containing protein At4g14850"/>
    <property type="match status" value="1"/>
</dbReference>
<proteinExistence type="predicted"/>
<dbReference type="Proteomes" id="UP001161247">
    <property type="component" value="Chromosome 2"/>
</dbReference>
<dbReference type="Gene3D" id="1.25.40.10">
    <property type="entry name" value="Tetratricopeptide repeat domain"/>
    <property type="match status" value="3"/>
</dbReference>
<feature type="repeat" description="PPR" evidence="2">
    <location>
        <begin position="170"/>
        <end position="204"/>
    </location>
</feature>
<organism evidence="3 4">
    <name type="scientific">Oldenlandia corymbosa var. corymbosa</name>
    <dbReference type="NCBI Taxonomy" id="529605"/>
    <lineage>
        <taxon>Eukaryota</taxon>
        <taxon>Viridiplantae</taxon>
        <taxon>Streptophyta</taxon>
        <taxon>Embryophyta</taxon>
        <taxon>Tracheophyta</taxon>
        <taxon>Spermatophyta</taxon>
        <taxon>Magnoliopsida</taxon>
        <taxon>eudicotyledons</taxon>
        <taxon>Gunneridae</taxon>
        <taxon>Pentapetalae</taxon>
        <taxon>asterids</taxon>
        <taxon>lamiids</taxon>
        <taxon>Gentianales</taxon>
        <taxon>Rubiaceae</taxon>
        <taxon>Rubioideae</taxon>
        <taxon>Spermacoceae</taxon>
        <taxon>Hedyotis-Oldenlandia complex</taxon>
        <taxon>Oldenlandia</taxon>
    </lineage>
</organism>
<feature type="repeat" description="PPR" evidence="2">
    <location>
        <begin position="69"/>
        <end position="103"/>
    </location>
</feature>
<keyword evidence="4" id="KW-1185">Reference proteome</keyword>
<name>A0AAV1CFN4_OLDCO</name>
<accession>A0AAV1CFN4</accession>
<dbReference type="NCBIfam" id="TIGR00756">
    <property type="entry name" value="PPR"/>
    <property type="match status" value="5"/>
</dbReference>
<dbReference type="InterPro" id="IPR011990">
    <property type="entry name" value="TPR-like_helical_dom_sf"/>
</dbReference>
<dbReference type="InterPro" id="IPR046960">
    <property type="entry name" value="PPR_At4g14850-like_plant"/>
</dbReference>
<protein>
    <submittedName>
        <fullName evidence="3">OLC1v1028965C1</fullName>
    </submittedName>
</protein>
<dbReference type="GO" id="GO:0003723">
    <property type="term" value="F:RNA binding"/>
    <property type="evidence" value="ECO:0007669"/>
    <property type="project" value="InterPro"/>
</dbReference>
<reference evidence="3" key="1">
    <citation type="submission" date="2023-03" db="EMBL/GenBank/DDBJ databases">
        <authorList>
            <person name="Julca I."/>
        </authorList>
    </citation>
    <scope>NUCLEOTIDE SEQUENCE</scope>
</reference>
<feature type="repeat" description="PPR" evidence="2">
    <location>
        <begin position="273"/>
        <end position="307"/>
    </location>
</feature>
<evidence type="ECO:0000313" key="4">
    <source>
        <dbReference type="Proteomes" id="UP001161247"/>
    </source>
</evidence>
<dbReference type="Pfam" id="PF13041">
    <property type="entry name" value="PPR_2"/>
    <property type="match status" value="2"/>
</dbReference>
<dbReference type="PROSITE" id="PS51375">
    <property type="entry name" value="PPR"/>
    <property type="match status" value="3"/>
</dbReference>
<dbReference type="Pfam" id="PF01535">
    <property type="entry name" value="PPR"/>
    <property type="match status" value="3"/>
</dbReference>
<dbReference type="GO" id="GO:0009451">
    <property type="term" value="P:RNA modification"/>
    <property type="evidence" value="ECO:0007669"/>
    <property type="project" value="InterPro"/>
</dbReference>
<dbReference type="PANTHER" id="PTHR24015">
    <property type="entry name" value="OS07G0578800 PROTEIN-RELATED"/>
    <property type="match status" value="1"/>
</dbReference>
<evidence type="ECO:0000313" key="3">
    <source>
        <dbReference type="EMBL" id="CAI9093463.1"/>
    </source>
</evidence>
<evidence type="ECO:0000256" key="2">
    <source>
        <dbReference type="PROSITE-ProRule" id="PRU00708"/>
    </source>
</evidence>
<gene>
    <name evidence="3" type="ORF">OLC1_LOCUS4864</name>
</gene>
<sequence length="349" mass="38750">MGERQRFADLLRKCSKSLLFYKGKEVHGAVVRKGYGLDLMIGNDIIDFYRKCGRLSLAHAVFDRMLERNIVSWTSLMCGYLQDGDAGKSLMLFREMVFSGVRPNEYTYSTNLKASGVLAAAFEGMQIHSLCCKWGYEWYPVVGNSVIDMYFKCGRVSDAESMFHAMPGRSLITWNVMIAGYALDIDGKKSLLLFKELREHGETPDEYTFTSTLKACSAAGAISEGTQIHALLTASGFPFLSQKILSAALIDLYVKCGFLIEAHKLFNEAEEKSAISWSALILGYAQEDDLSAALDLFRELRKGDNAIDGLVLSSMMSVFADFAFAELGKQLHSYAIKIPSDSKIIKLVG</sequence>
<dbReference type="PANTHER" id="PTHR24015:SF739">
    <property type="entry name" value="OS03G0644200 PROTEIN"/>
    <property type="match status" value="1"/>
</dbReference>
<dbReference type="AlphaFoldDB" id="A0AAV1CFN4"/>
<evidence type="ECO:0000256" key="1">
    <source>
        <dbReference type="ARBA" id="ARBA00022737"/>
    </source>
</evidence>
<keyword evidence="1" id="KW-0677">Repeat</keyword>
<dbReference type="EMBL" id="OX459119">
    <property type="protein sequence ID" value="CAI9093463.1"/>
    <property type="molecule type" value="Genomic_DNA"/>
</dbReference>
<dbReference type="FunFam" id="1.25.40.10:FF:000031">
    <property type="entry name" value="Pentatricopeptide repeat-containing protein mitochondrial"/>
    <property type="match status" value="1"/>
</dbReference>
<dbReference type="InterPro" id="IPR002885">
    <property type="entry name" value="PPR_rpt"/>
</dbReference>